<evidence type="ECO:0000313" key="2">
    <source>
        <dbReference type="Proteomes" id="UP000003856"/>
    </source>
</evidence>
<dbReference type="AlphaFoldDB" id="C5T6I0"/>
<dbReference type="Proteomes" id="UP000003856">
    <property type="component" value="Unassembled WGS sequence"/>
</dbReference>
<keyword evidence="2" id="KW-1185">Reference proteome</keyword>
<name>C5T6I0_ACIDE</name>
<dbReference type="SUPFAM" id="SSF47789">
    <property type="entry name" value="C-terminal domain of RNA polymerase alpha subunit"/>
    <property type="match status" value="1"/>
</dbReference>
<protein>
    <submittedName>
        <fullName evidence="1">Uncharacterized protein</fullName>
    </submittedName>
</protein>
<dbReference type="OrthoDB" id="1438245at2"/>
<accession>C5T6I0</accession>
<organism evidence="1 2">
    <name type="scientific">Acidovorax delafieldii 2AN</name>
    <dbReference type="NCBI Taxonomy" id="573060"/>
    <lineage>
        <taxon>Bacteria</taxon>
        <taxon>Pseudomonadati</taxon>
        <taxon>Pseudomonadota</taxon>
        <taxon>Betaproteobacteria</taxon>
        <taxon>Burkholderiales</taxon>
        <taxon>Comamonadaceae</taxon>
        <taxon>Acidovorax</taxon>
    </lineage>
</organism>
<dbReference type="RefSeq" id="WP_005797108.1">
    <property type="nucleotide sequence ID" value="NZ_ACQT01000086.1"/>
</dbReference>
<proteinExistence type="predicted"/>
<gene>
    <name evidence="1" type="ORF">AcdelDRAFT_2510</name>
</gene>
<comment type="caution">
    <text evidence="1">The sequence shown here is derived from an EMBL/GenBank/DDBJ whole genome shotgun (WGS) entry which is preliminary data.</text>
</comment>
<dbReference type="Gene3D" id="1.10.150.20">
    <property type="entry name" value="5' to 3' exonuclease, C-terminal subdomain"/>
    <property type="match status" value="1"/>
</dbReference>
<sequence>MTTQTMDTVYLDGSEYWTYAEPLYSLPGLPKFMAGSTANQRGYDATWSIVADKLFLVALAGTTYNSSERGLAMVFPGCSAPVFADWFCGTMAIQNGRIVQSPDFIHLFENQVTLTFSSGRVVSQEVLRRKYAPEALLDPILFRPISEIYELTDPVIALLVAAGVHRLGDLVQMSPTALMRIRGFDVLAMERIEEGLTIFGLKVGMALPGWSAGVKLYGAADA</sequence>
<dbReference type="PATRIC" id="fig|573060.9.peg.2587"/>
<dbReference type="EMBL" id="ACQT01000086">
    <property type="protein sequence ID" value="EER59924.1"/>
    <property type="molecule type" value="Genomic_DNA"/>
</dbReference>
<reference evidence="1 2" key="1">
    <citation type="submission" date="2009-05" db="EMBL/GenBank/DDBJ databases">
        <title>The draft genome of Acidovorax delafieldii 2AN.</title>
        <authorList>
            <consortium name="US DOE Joint Genome Institute (JGI-PGF)"/>
            <person name="Lucas S."/>
            <person name="Copeland A."/>
            <person name="Lapidus A."/>
            <person name="Glavina del Rio T."/>
            <person name="Tice H."/>
            <person name="Bruce D."/>
            <person name="Goodwin L."/>
            <person name="Pitluck S."/>
            <person name="Larimer F."/>
            <person name="Land M.L."/>
            <person name="Hauser L."/>
            <person name="Shelobolina E.S."/>
            <person name="Picardal F."/>
            <person name="Roden E."/>
            <person name="Emerson D."/>
        </authorList>
    </citation>
    <scope>NUCLEOTIDE SEQUENCE [LARGE SCALE GENOMIC DNA]</scope>
    <source>
        <strain evidence="1 2">2AN</strain>
    </source>
</reference>
<evidence type="ECO:0000313" key="1">
    <source>
        <dbReference type="EMBL" id="EER59924.1"/>
    </source>
</evidence>